<keyword evidence="1" id="KW-0732">Signal</keyword>
<feature type="signal peptide" evidence="1">
    <location>
        <begin position="1"/>
        <end position="22"/>
    </location>
</feature>
<feature type="chain" id="PRO_5047143212" evidence="1">
    <location>
        <begin position="23"/>
        <end position="62"/>
    </location>
</feature>
<organism evidence="2 3">
    <name type="scientific">Ameca splendens</name>
    <dbReference type="NCBI Taxonomy" id="208324"/>
    <lineage>
        <taxon>Eukaryota</taxon>
        <taxon>Metazoa</taxon>
        <taxon>Chordata</taxon>
        <taxon>Craniata</taxon>
        <taxon>Vertebrata</taxon>
        <taxon>Euteleostomi</taxon>
        <taxon>Actinopterygii</taxon>
        <taxon>Neopterygii</taxon>
        <taxon>Teleostei</taxon>
        <taxon>Neoteleostei</taxon>
        <taxon>Acanthomorphata</taxon>
        <taxon>Ovalentaria</taxon>
        <taxon>Atherinomorphae</taxon>
        <taxon>Cyprinodontiformes</taxon>
        <taxon>Goodeidae</taxon>
        <taxon>Ameca</taxon>
    </lineage>
</organism>
<evidence type="ECO:0000313" key="3">
    <source>
        <dbReference type="Proteomes" id="UP001469553"/>
    </source>
</evidence>
<accession>A0ABV0XRB5</accession>
<proteinExistence type="predicted"/>
<keyword evidence="3" id="KW-1185">Reference proteome</keyword>
<protein>
    <submittedName>
        <fullName evidence="2">Uncharacterized protein</fullName>
    </submittedName>
</protein>
<gene>
    <name evidence="2" type="ORF">AMECASPLE_017288</name>
</gene>
<reference evidence="2 3" key="1">
    <citation type="submission" date="2021-06" db="EMBL/GenBank/DDBJ databases">
        <authorList>
            <person name="Palmer J.M."/>
        </authorList>
    </citation>
    <scope>NUCLEOTIDE SEQUENCE [LARGE SCALE GENOMIC DNA]</scope>
    <source>
        <strain evidence="2 3">AS_MEX2019</strain>
        <tissue evidence="2">Muscle</tissue>
    </source>
</reference>
<comment type="caution">
    <text evidence="2">The sequence shown here is derived from an EMBL/GenBank/DDBJ whole genome shotgun (WGS) entry which is preliminary data.</text>
</comment>
<name>A0ABV0XRB5_9TELE</name>
<evidence type="ECO:0000313" key="2">
    <source>
        <dbReference type="EMBL" id="MEQ2284007.1"/>
    </source>
</evidence>
<feature type="non-terminal residue" evidence="2">
    <location>
        <position position="1"/>
    </location>
</feature>
<sequence length="62" mass="7083">FCPLTTALCLFTGFANLRILSCVTLTCCHQTITLRSRKSVFLFSYSEKRFQSLPLEVSQSFQ</sequence>
<evidence type="ECO:0000256" key="1">
    <source>
        <dbReference type="SAM" id="SignalP"/>
    </source>
</evidence>
<dbReference type="EMBL" id="JAHRIP010010694">
    <property type="protein sequence ID" value="MEQ2284007.1"/>
    <property type="molecule type" value="Genomic_DNA"/>
</dbReference>
<dbReference type="Proteomes" id="UP001469553">
    <property type="component" value="Unassembled WGS sequence"/>
</dbReference>